<gene>
    <name evidence="3" type="ORF">R1flu_013179</name>
    <name evidence="2" type="ORF">R1flu_017190</name>
</gene>
<evidence type="ECO:0000256" key="1">
    <source>
        <dbReference type="SAM" id="MobiDB-lite"/>
    </source>
</evidence>
<dbReference type="EMBL" id="JBHFFA010000178">
    <property type="protein sequence ID" value="KAL2602940.1"/>
    <property type="molecule type" value="Genomic_DNA"/>
</dbReference>
<reference evidence="2 4" key="1">
    <citation type="submission" date="2024-09" db="EMBL/GenBank/DDBJ databases">
        <title>Chromosome-scale assembly of Riccia fluitans.</title>
        <authorList>
            <person name="Paukszto L."/>
            <person name="Sawicki J."/>
            <person name="Karawczyk K."/>
            <person name="Piernik-Szablinska J."/>
            <person name="Szczecinska M."/>
            <person name="Mazdziarz M."/>
        </authorList>
    </citation>
    <scope>NUCLEOTIDE SEQUENCE [LARGE SCALE GENOMIC DNA]</scope>
    <source>
        <strain evidence="2">Rf_01</strain>
        <tissue evidence="2">Aerial parts of the thallus</tissue>
    </source>
</reference>
<evidence type="ECO:0000313" key="3">
    <source>
        <dbReference type="EMBL" id="KAL2602940.1"/>
    </source>
</evidence>
<dbReference type="Proteomes" id="UP001605036">
    <property type="component" value="Unassembled WGS sequence"/>
</dbReference>
<sequence>MRAWVAVRRLQPRPGRPGSQTTRPSAGVGERETLLMCLREMCLTLCLPPPPYKRLARQGKQRLSVTFVHSLSASSILLSRTRVTTSFPLRVT</sequence>
<accession>A0ABD1XDN2</accession>
<proteinExistence type="predicted"/>
<keyword evidence="4" id="KW-1185">Reference proteome</keyword>
<dbReference type="EMBL" id="JBHFFA010000179">
    <property type="protein sequence ID" value="KAL2602937.1"/>
    <property type="molecule type" value="Genomic_DNA"/>
</dbReference>
<comment type="caution">
    <text evidence="2">The sequence shown here is derived from an EMBL/GenBank/DDBJ whole genome shotgun (WGS) entry which is preliminary data.</text>
</comment>
<organism evidence="2 4">
    <name type="scientific">Riccia fluitans</name>
    <dbReference type="NCBI Taxonomy" id="41844"/>
    <lineage>
        <taxon>Eukaryota</taxon>
        <taxon>Viridiplantae</taxon>
        <taxon>Streptophyta</taxon>
        <taxon>Embryophyta</taxon>
        <taxon>Marchantiophyta</taxon>
        <taxon>Marchantiopsida</taxon>
        <taxon>Marchantiidae</taxon>
        <taxon>Marchantiales</taxon>
        <taxon>Ricciaceae</taxon>
        <taxon>Riccia</taxon>
    </lineage>
</organism>
<evidence type="ECO:0000313" key="2">
    <source>
        <dbReference type="EMBL" id="KAL2602937.1"/>
    </source>
</evidence>
<evidence type="ECO:0000313" key="4">
    <source>
        <dbReference type="Proteomes" id="UP001605036"/>
    </source>
</evidence>
<dbReference type="AlphaFoldDB" id="A0ABD1XDN2"/>
<name>A0ABD1XDN2_9MARC</name>
<feature type="region of interest" description="Disordered" evidence="1">
    <location>
        <begin position="1"/>
        <end position="27"/>
    </location>
</feature>
<protein>
    <submittedName>
        <fullName evidence="2">Uncharacterized protein</fullName>
    </submittedName>
</protein>